<feature type="compositionally biased region" description="Low complexity" evidence="1">
    <location>
        <begin position="18"/>
        <end position="31"/>
    </location>
</feature>
<feature type="compositionally biased region" description="Low complexity" evidence="1">
    <location>
        <begin position="39"/>
        <end position="49"/>
    </location>
</feature>
<reference evidence="2" key="1">
    <citation type="submission" date="2023-08" db="EMBL/GenBank/DDBJ databases">
        <authorList>
            <person name="Audoor S."/>
            <person name="Bilcke G."/>
        </authorList>
    </citation>
    <scope>NUCLEOTIDE SEQUENCE</scope>
</reference>
<keyword evidence="3" id="KW-1185">Reference proteome</keyword>
<evidence type="ECO:0000313" key="3">
    <source>
        <dbReference type="Proteomes" id="UP001295423"/>
    </source>
</evidence>
<evidence type="ECO:0000313" key="2">
    <source>
        <dbReference type="EMBL" id="CAJ1927225.1"/>
    </source>
</evidence>
<name>A0AAD2CBX3_9STRA</name>
<evidence type="ECO:0000256" key="1">
    <source>
        <dbReference type="SAM" id="MobiDB-lite"/>
    </source>
</evidence>
<feature type="region of interest" description="Disordered" evidence="1">
    <location>
        <begin position="18"/>
        <end position="60"/>
    </location>
</feature>
<proteinExistence type="predicted"/>
<protein>
    <submittedName>
        <fullName evidence="2">Uncharacterized protein</fullName>
    </submittedName>
</protein>
<feature type="region of interest" description="Disordered" evidence="1">
    <location>
        <begin position="333"/>
        <end position="354"/>
    </location>
</feature>
<feature type="compositionally biased region" description="Low complexity" evidence="1">
    <location>
        <begin position="633"/>
        <end position="653"/>
    </location>
</feature>
<comment type="caution">
    <text evidence="2">The sequence shown here is derived from an EMBL/GenBank/DDBJ whole genome shotgun (WGS) entry which is preliminary data.</text>
</comment>
<feature type="compositionally biased region" description="Basic and acidic residues" evidence="1">
    <location>
        <begin position="50"/>
        <end position="60"/>
    </location>
</feature>
<feature type="region of interest" description="Disordered" evidence="1">
    <location>
        <begin position="194"/>
        <end position="214"/>
    </location>
</feature>
<dbReference type="Proteomes" id="UP001295423">
    <property type="component" value="Unassembled WGS sequence"/>
</dbReference>
<sequence length="693" mass="79586">MKLFQVDSLPLLLLSSDASSDASSSSSFQQQDQHDDFSEQQNTHQQQPQQDHEFEHEHDHDHYPKQLQYIPSHHLQQKDYFSGSFLVPRETFLKQLRPRHYVKLESASLETSSFGNGNQKAKMMQDWTSLAVEHFSHWWKTLYKLLEYTTITTTNDDHDAVKRLLMDRIVQIFKRYIQIQAPRQLRWNLQYHSKKRNERDHQQQQQRRHQEDHPMQRTIAAIAFQPYRLPQMEQEQQSKGQQSQVQNELEDLLTVHSLAATIASMVAAGFGRILVVGYHHHHHHPEQEQEQEKQAQKQESIPPFCVLEAFRLVQAAFPQNVILSTMDANDDAAEESADKKKGPGTQNGDITNSTTTTITSLGYAAITDETWVRNYRRKKLFNLQMGVVIGLQTALKGYMRHNMTRQQEWLGIQEKDDGGNDQNHKDHPHEYWKYVFLTEPDLLLHTKPWVLSLLQKGMDEEGLSYFPHRLQPLPHQADFEIMLLRIMNATSTRTKKKKNKNKKQDHNQQSSSSSSSLLYYSQLLPDDILPFSNITVLEYPMDSCCDDDSYFDNIQYAGAAGAGAGAGGESTSSSSSSLVLPYPGRSKEFGWRQHQVPCNDWWWTCGFVHNNNNHAGGKVPNAMDSIEKNAMHNNNNNSTPNNNNKNNNNNNSSKHLRLARYPMLRLQGGSGVVFGSTEQGRRCIPRKGPSCDG</sequence>
<feature type="compositionally biased region" description="Basic and acidic residues" evidence="1">
    <location>
        <begin position="197"/>
        <end position="214"/>
    </location>
</feature>
<feature type="compositionally biased region" description="Basic residues" evidence="1">
    <location>
        <begin position="493"/>
        <end position="503"/>
    </location>
</feature>
<dbReference type="AlphaFoldDB" id="A0AAD2CBX3"/>
<organism evidence="2 3">
    <name type="scientific">Cylindrotheca closterium</name>
    <dbReference type="NCBI Taxonomy" id="2856"/>
    <lineage>
        <taxon>Eukaryota</taxon>
        <taxon>Sar</taxon>
        <taxon>Stramenopiles</taxon>
        <taxon>Ochrophyta</taxon>
        <taxon>Bacillariophyta</taxon>
        <taxon>Bacillariophyceae</taxon>
        <taxon>Bacillariophycidae</taxon>
        <taxon>Bacillariales</taxon>
        <taxon>Bacillariaceae</taxon>
        <taxon>Cylindrotheca</taxon>
    </lineage>
</organism>
<feature type="region of interest" description="Disordered" evidence="1">
    <location>
        <begin position="492"/>
        <end position="513"/>
    </location>
</feature>
<gene>
    <name evidence="2" type="ORF">CYCCA115_LOCUS1285</name>
</gene>
<accession>A0AAD2CBX3</accession>
<feature type="region of interest" description="Disordered" evidence="1">
    <location>
        <begin position="629"/>
        <end position="653"/>
    </location>
</feature>
<dbReference type="PANTHER" id="PTHR42264">
    <property type="entry name" value="EPHRIN_REC_LIKE DOMAIN-CONTAINING PROTEIN"/>
    <property type="match status" value="1"/>
</dbReference>
<dbReference type="EMBL" id="CAKOGP040000014">
    <property type="protein sequence ID" value="CAJ1927225.1"/>
    <property type="molecule type" value="Genomic_DNA"/>
</dbReference>
<dbReference type="PANTHER" id="PTHR42264:SF3">
    <property type="entry name" value="F-BOX DOMAIN-CONTAINING PROTEIN-RELATED"/>
    <property type="match status" value="1"/>
</dbReference>